<protein>
    <submittedName>
        <fullName evidence="1">Uncharacterized protein</fullName>
    </submittedName>
</protein>
<gene>
    <name evidence="1" type="ORF">KDM92_03595</name>
</gene>
<dbReference type="Proteomes" id="UP000680158">
    <property type="component" value="Unassembled WGS sequence"/>
</dbReference>
<accession>A0A941DDU9</accession>
<organism evidence="1 2">
    <name type="scientific">Undibacterium baiyunense</name>
    <dbReference type="NCBI Taxonomy" id="2828731"/>
    <lineage>
        <taxon>Bacteria</taxon>
        <taxon>Pseudomonadati</taxon>
        <taxon>Pseudomonadota</taxon>
        <taxon>Betaproteobacteria</taxon>
        <taxon>Burkholderiales</taxon>
        <taxon>Oxalobacteraceae</taxon>
        <taxon>Undibacterium</taxon>
    </lineage>
</organism>
<evidence type="ECO:0000313" key="2">
    <source>
        <dbReference type="Proteomes" id="UP000680158"/>
    </source>
</evidence>
<dbReference type="RefSeq" id="WP_212683048.1">
    <property type="nucleotide sequence ID" value="NZ_JAGSPM010000002.1"/>
</dbReference>
<evidence type="ECO:0000313" key="1">
    <source>
        <dbReference type="EMBL" id="MBR7745650.1"/>
    </source>
</evidence>
<dbReference type="AlphaFoldDB" id="A0A941DDU9"/>
<sequence length="865" mass="100294">MSNPHSIPRLQADPDQLDFDGLRRRGIALLQELSGKQWTDYNYHDPGVTLLELLCYGITDLVYRTDFDVADFLCDEQGNINFQAQALYPPQSIFPNQAVTDLDYCKLIYDHLPDVEDVWISSNKNPHSFAGLLTVFVKPHQSLINRNQKASSELYEDLRAQVIELLSVQRNLGRDLAAIHIVQPQMFRLAGEIEIDDRRACAEVYADIYFRCAKLVSSGSQIMRFEEALRKGLDWEQLFTGPLTERGFIDEASFLDGSYDIDVVKLITLVRHIPGVKNVRSLVLVDDKGQIHEHLQFNHSDPNCPTLQFPSDAQQIHALNLIQGNTALVSINSNPNDEDKLAARLNNNYLKHDSQREIRAFHEQVSLHLKKYEFEYEAFRRNRSDFHKLIELPKPSVRDFSEYRSIGEDTPAIYGINHFGVPKSEPAEVHARARQLKAYLYPFEQLMANYLASLQQVRQIYSINPQLDRSYFSQFLDEQQIPAIRSVYQQNATPQEVAQILREQDAFEDRRNRVLDTLLAMYGEQFPSEEFKRNDCYHRNRVEHQLIRCKIQLLEHLCELSSQRGNASNLQQAWGNNNQSSLQKRLRILMGSVAATAEHHSPSLIHGLQEEYQFISDSRYKALLEKQISFPFDLRTKQLNPIPKKSSTDQGQGADYEFKFPHSAICESLLKYGVDWQNYQSLSSGEHHVWLCLRVSNHQNMGTPVEQYWPICLLPKGELEVFLSNLTEALIQISLDIEGFHLVEHILLRPHRDTHQREVESTFYSHRISIILPGFTARFAENKARIWIENLIAQHLPAHLMPEFFWLDFAFLAQFEKRYQEWSKAMQEYTLNAYQGDATLIDQCADQIIAFLNKNRPTQPNRYWI</sequence>
<proteinExistence type="predicted"/>
<name>A0A941DDU9_9BURK</name>
<keyword evidence="2" id="KW-1185">Reference proteome</keyword>
<dbReference type="EMBL" id="JAGSPM010000002">
    <property type="protein sequence ID" value="MBR7745650.1"/>
    <property type="molecule type" value="Genomic_DNA"/>
</dbReference>
<reference evidence="1 2" key="1">
    <citation type="submission" date="2021-04" db="EMBL/GenBank/DDBJ databases">
        <title>novel species isolated from subtropical streams in China.</title>
        <authorList>
            <person name="Lu H."/>
        </authorList>
    </citation>
    <scope>NUCLEOTIDE SEQUENCE [LARGE SCALE GENOMIC DNA]</scope>
    <source>
        <strain evidence="1 2">BYS107W</strain>
    </source>
</reference>
<comment type="caution">
    <text evidence="1">The sequence shown here is derived from an EMBL/GenBank/DDBJ whole genome shotgun (WGS) entry which is preliminary data.</text>
</comment>